<dbReference type="GO" id="GO:0005773">
    <property type="term" value="C:vacuole"/>
    <property type="evidence" value="ECO:0007669"/>
    <property type="project" value="GOC"/>
</dbReference>
<evidence type="ECO:0000256" key="3">
    <source>
        <dbReference type="ARBA" id="ARBA00022692"/>
    </source>
</evidence>
<dbReference type="GO" id="GO:0006624">
    <property type="term" value="P:vacuolar protein processing"/>
    <property type="evidence" value="ECO:0007669"/>
    <property type="project" value="TreeGrafter"/>
</dbReference>
<keyword evidence="3 8" id="KW-0812">Transmembrane</keyword>
<evidence type="ECO:0000256" key="7">
    <source>
        <dbReference type="SAM" id="MobiDB-lite"/>
    </source>
</evidence>
<gene>
    <name evidence="9" type="ORF">EVG20_g3166</name>
</gene>
<dbReference type="EMBL" id="SEOQ01000137">
    <property type="protein sequence ID" value="TFY69452.1"/>
    <property type="molecule type" value="Genomic_DNA"/>
</dbReference>
<dbReference type="STRING" id="205917.A0A4Y9Z4C2"/>
<evidence type="ECO:0000313" key="9">
    <source>
        <dbReference type="EMBL" id="TFY69452.1"/>
    </source>
</evidence>
<reference evidence="9 10" key="1">
    <citation type="submission" date="2019-02" db="EMBL/GenBank/DDBJ databases">
        <title>Genome sequencing of the rare red list fungi Dentipellis fragilis.</title>
        <authorList>
            <person name="Buettner E."/>
            <person name="Kellner H."/>
        </authorList>
    </citation>
    <scope>NUCLEOTIDE SEQUENCE [LARGE SCALE GENOMIC DNA]</scope>
    <source>
        <strain evidence="9 10">DSM 105465</strain>
    </source>
</reference>
<dbReference type="PANTHER" id="PTHR13505">
    <property type="entry name" value="TRANSMEMBRANE PROTEIN 208"/>
    <property type="match status" value="1"/>
</dbReference>
<keyword evidence="4" id="KW-0256">Endoplasmic reticulum</keyword>
<evidence type="ECO:0000313" key="10">
    <source>
        <dbReference type="Proteomes" id="UP000298327"/>
    </source>
</evidence>
<dbReference type="Pfam" id="PF05620">
    <property type="entry name" value="TMEM208_SND2"/>
    <property type="match status" value="1"/>
</dbReference>
<protein>
    <recommendedName>
        <fullName evidence="11">DUF788-domain-containing protein</fullName>
    </recommendedName>
</protein>
<evidence type="ECO:0000256" key="1">
    <source>
        <dbReference type="ARBA" id="ARBA00004477"/>
    </source>
</evidence>
<keyword evidence="5 8" id="KW-1133">Transmembrane helix</keyword>
<name>A0A4Y9Z4C2_9AGAM</name>
<evidence type="ECO:0000256" key="5">
    <source>
        <dbReference type="ARBA" id="ARBA00022989"/>
    </source>
</evidence>
<feature type="compositionally biased region" description="Basic and acidic residues" evidence="7">
    <location>
        <begin position="172"/>
        <end position="186"/>
    </location>
</feature>
<feature type="transmembrane region" description="Helical" evidence="8">
    <location>
        <begin position="20"/>
        <end position="38"/>
    </location>
</feature>
<proteinExistence type="inferred from homology"/>
<dbReference type="AlphaFoldDB" id="A0A4Y9Z4C2"/>
<feature type="region of interest" description="Disordered" evidence="7">
    <location>
        <begin position="146"/>
        <end position="186"/>
    </location>
</feature>
<feature type="compositionally biased region" description="Low complexity" evidence="7">
    <location>
        <begin position="146"/>
        <end position="156"/>
    </location>
</feature>
<evidence type="ECO:0000256" key="8">
    <source>
        <dbReference type="SAM" id="Phobius"/>
    </source>
</evidence>
<comment type="similarity">
    <text evidence="2">Belongs to the TMEM208 family.</text>
</comment>
<evidence type="ECO:0000256" key="4">
    <source>
        <dbReference type="ARBA" id="ARBA00022824"/>
    </source>
</evidence>
<organism evidence="9 10">
    <name type="scientific">Dentipellis fragilis</name>
    <dbReference type="NCBI Taxonomy" id="205917"/>
    <lineage>
        <taxon>Eukaryota</taxon>
        <taxon>Fungi</taxon>
        <taxon>Dikarya</taxon>
        <taxon>Basidiomycota</taxon>
        <taxon>Agaricomycotina</taxon>
        <taxon>Agaricomycetes</taxon>
        <taxon>Russulales</taxon>
        <taxon>Hericiaceae</taxon>
        <taxon>Dentipellis</taxon>
    </lineage>
</organism>
<dbReference type="PANTHER" id="PTHR13505:SF7">
    <property type="entry name" value="TRANSMEMBRANE PROTEIN 208"/>
    <property type="match status" value="1"/>
</dbReference>
<dbReference type="InterPro" id="IPR008506">
    <property type="entry name" value="SND2/TMEM208"/>
</dbReference>
<accession>A0A4Y9Z4C2</accession>
<evidence type="ECO:0000256" key="2">
    <source>
        <dbReference type="ARBA" id="ARBA00009950"/>
    </source>
</evidence>
<keyword evidence="6 8" id="KW-0472">Membrane</keyword>
<dbReference type="Proteomes" id="UP000298327">
    <property type="component" value="Unassembled WGS sequence"/>
</dbReference>
<evidence type="ECO:0008006" key="11">
    <source>
        <dbReference type="Google" id="ProtNLM"/>
    </source>
</evidence>
<dbReference type="GO" id="GO:0005789">
    <property type="term" value="C:endoplasmic reticulum membrane"/>
    <property type="evidence" value="ECO:0007669"/>
    <property type="project" value="UniProtKB-SubCell"/>
</dbReference>
<evidence type="ECO:0000256" key="6">
    <source>
        <dbReference type="ARBA" id="ARBA00023136"/>
    </source>
</evidence>
<feature type="transmembrane region" description="Helical" evidence="8">
    <location>
        <begin position="44"/>
        <end position="63"/>
    </location>
</feature>
<dbReference type="OrthoDB" id="10012212at2759"/>
<comment type="subcellular location">
    <subcellularLocation>
        <location evidence="1">Endoplasmic reticulum membrane</location>
        <topology evidence="1">Multi-pass membrane protein</topology>
    </subcellularLocation>
</comment>
<comment type="caution">
    <text evidence="9">The sequence shown here is derived from an EMBL/GenBank/DDBJ whole genome shotgun (WGS) entry which is preliminary data.</text>
</comment>
<sequence length="186" mass="20923">MANASSKRIASQNEAATRNLLYGQAISNLLALVVRLLFKRSNLLSAKIIFFYGLSLAISQFLYQRLVRMGTPKRDSTGALISPGDDLNQPGVAEWLFDILYIAWACQLGSALLGEWVWWLYISIPTFVLYKLWTSIISPMFLGRSSAPSADDATAPQENVSKRQEKLRKRNERGDPRVKAQASRRE</sequence>
<keyword evidence="10" id="KW-1185">Reference proteome</keyword>